<organism evidence="7 8">
    <name type="scientific">Acrasis kona</name>
    <dbReference type="NCBI Taxonomy" id="1008807"/>
    <lineage>
        <taxon>Eukaryota</taxon>
        <taxon>Discoba</taxon>
        <taxon>Heterolobosea</taxon>
        <taxon>Tetramitia</taxon>
        <taxon>Eutetramitia</taxon>
        <taxon>Acrasidae</taxon>
        <taxon>Acrasis</taxon>
    </lineage>
</organism>
<accession>A0AAW2ZCN4</accession>
<dbReference type="Pfam" id="PF08238">
    <property type="entry name" value="Sel1"/>
    <property type="match status" value="4"/>
</dbReference>
<keyword evidence="8" id="KW-1185">Reference proteome</keyword>
<dbReference type="SUPFAM" id="SSF144232">
    <property type="entry name" value="HIT/MYND zinc finger-like"/>
    <property type="match status" value="1"/>
</dbReference>
<dbReference type="PANTHER" id="PTHR11102:SF160">
    <property type="entry name" value="ERAD-ASSOCIATED E3 UBIQUITIN-PROTEIN LIGASE COMPONENT HRD3"/>
    <property type="match status" value="1"/>
</dbReference>
<dbReference type="Gene3D" id="6.10.140.2220">
    <property type="match status" value="1"/>
</dbReference>
<evidence type="ECO:0000256" key="3">
    <source>
        <dbReference type="ARBA" id="ARBA00022833"/>
    </source>
</evidence>
<dbReference type="EMBL" id="JAOPGA020001301">
    <property type="protein sequence ID" value="KAL0487099.1"/>
    <property type="molecule type" value="Genomic_DNA"/>
</dbReference>
<evidence type="ECO:0000313" key="8">
    <source>
        <dbReference type="Proteomes" id="UP001431209"/>
    </source>
</evidence>
<dbReference type="PANTHER" id="PTHR11102">
    <property type="entry name" value="SEL-1-LIKE PROTEIN"/>
    <property type="match status" value="1"/>
</dbReference>
<dbReference type="GO" id="GO:0008270">
    <property type="term" value="F:zinc ion binding"/>
    <property type="evidence" value="ECO:0007669"/>
    <property type="project" value="UniProtKB-KW"/>
</dbReference>
<keyword evidence="3" id="KW-0862">Zinc</keyword>
<evidence type="ECO:0000313" key="7">
    <source>
        <dbReference type="EMBL" id="KAL0487099.1"/>
    </source>
</evidence>
<evidence type="ECO:0000256" key="4">
    <source>
        <dbReference type="ARBA" id="ARBA00038101"/>
    </source>
</evidence>
<evidence type="ECO:0000256" key="5">
    <source>
        <dbReference type="PROSITE-ProRule" id="PRU00134"/>
    </source>
</evidence>
<dbReference type="PROSITE" id="PS50865">
    <property type="entry name" value="ZF_MYND_2"/>
    <property type="match status" value="1"/>
</dbReference>
<evidence type="ECO:0000256" key="1">
    <source>
        <dbReference type="ARBA" id="ARBA00022723"/>
    </source>
</evidence>
<dbReference type="Gene3D" id="1.25.40.10">
    <property type="entry name" value="Tetratricopeptide repeat domain"/>
    <property type="match status" value="3"/>
</dbReference>
<feature type="domain" description="MYND-type" evidence="6">
    <location>
        <begin position="1024"/>
        <end position="1062"/>
    </location>
</feature>
<dbReference type="InterPro" id="IPR011990">
    <property type="entry name" value="TPR-like_helical_dom_sf"/>
</dbReference>
<dbReference type="SUPFAM" id="SSF81901">
    <property type="entry name" value="HCP-like"/>
    <property type="match status" value="1"/>
</dbReference>
<dbReference type="InterPro" id="IPR006597">
    <property type="entry name" value="Sel1-like"/>
</dbReference>
<keyword evidence="2 5" id="KW-0863">Zinc-finger</keyword>
<name>A0AAW2ZCN4_9EUKA</name>
<dbReference type="Proteomes" id="UP001431209">
    <property type="component" value="Unassembled WGS sequence"/>
</dbReference>
<evidence type="ECO:0000259" key="6">
    <source>
        <dbReference type="PROSITE" id="PS50865"/>
    </source>
</evidence>
<comment type="caution">
    <text evidence="7">The sequence shown here is derived from an EMBL/GenBank/DDBJ whole genome shotgun (WGS) entry which is preliminary data.</text>
</comment>
<dbReference type="InterPro" id="IPR002893">
    <property type="entry name" value="Znf_MYND"/>
</dbReference>
<evidence type="ECO:0000256" key="2">
    <source>
        <dbReference type="ARBA" id="ARBA00022771"/>
    </source>
</evidence>
<dbReference type="AlphaFoldDB" id="A0AAW2ZCN4"/>
<dbReference type="SMART" id="SM00671">
    <property type="entry name" value="SEL1"/>
    <property type="match status" value="3"/>
</dbReference>
<dbReference type="InterPro" id="IPR050767">
    <property type="entry name" value="Sel1_AlgK"/>
</dbReference>
<comment type="similarity">
    <text evidence="4">Belongs to the sel-1 family.</text>
</comment>
<proteinExistence type="inferred from homology"/>
<sequence length="1065" mass="122064">MSMQQREDEKNYQQLLSMLSRVNRFLHSKFKELWANKQKKSWENGKHGNILLKLLKASTSGIEGFQEIVINKGVVEDWDLSLMVKIMNYYKYKTKDMSKLRELRNSMMHNSKQSVDTQTFTNYHSDLVTIAGNLGCGIEVTASDPQIIQAAKDIEERATKVLNKNPLKAIDVLTEATHLPRLPEEHLANIYLIRCSVHLRLVRSKQNVEYHKKQAISDAESAKKYLPLWSKPYSLLAEVYDAVDDLENAILQAEELCIMDNNSEESTESLYQLRLKMFRRDTTPVQAKNMHDILDDHSEQYNVPMSNLQGMGSHMLDMLKKMDPLLSTVWEAHSYRDGRDIMNKPIKRDQVKAADLYEQAANKGQPEAMFNYGQCLYNGRGRESNIREGLKWYEKAAACSIKNQFSKFGVKTAGVVEAQYAIGNHYNVICRNPQAAIPWYEKAIKNGNGQSANNLGRLYMLGDHVPVNNDKAKQYFKLAYQYGDPLGAYNMVAICCKLYEIKDAKMWNQRLIEAGHVHLDQSQLISKIVPLEDVGDIKDLIVKLEHLMMPQTFEHSTPDLLYDIQSHAEYAERGSVTAKVILQAIHEVLLASMLFDQENTLENHLKFVHHYSEAIHLEGLIGFGAEKSRAIPIVTNVLNYTNKELAIDPTNEKALDQDKRARTCWIILNMEPTQALLSYATKSIKQHKDCLWFYMIRGCINKSNNLQGHDAAVRDFEHVISSTKTPDRLSISCIHLKAKALYNLNQSDKSIEAYKAFLACAEKDDRHAPVSYYKIAENMFLKQCKPMDKVNMQSLLNNSSFKGFKISQEMKHYYQLGINAEKVQLPCFVSKCQQERFLLDAIIKTSDNQSPLKPLSSPPATGSTVQKKIEDVWRNRILHAHRKLISEVEYSSQFQRGKSMMTTVIPKLKQEFKNMIGLKEIFFADMDPTIDKIYEQNIIELTNIDEICTKFESLKLIVEDKKGDVHKLSIYNLNEQNPKGMFVKGFKFSIISPYMRLPNDGVPQIRVDDPATLIFSPKIEQDICSFCATPNSKLRCKKCKARYCGSVCQMHDWKEAGHKFLCINK</sequence>
<gene>
    <name evidence="7" type="ORF">AKO1_000987</name>
</gene>
<keyword evidence="1" id="KW-0479">Metal-binding</keyword>
<protein>
    <submittedName>
        <fullName evidence="7">ERAD-associated E3 ubiquitin-protein ligase component HRD3</fullName>
    </submittedName>
</protein>
<reference evidence="7 8" key="1">
    <citation type="submission" date="2024-03" db="EMBL/GenBank/DDBJ databases">
        <title>The Acrasis kona genome and developmental transcriptomes reveal deep origins of eukaryotic multicellular pathways.</title>
        <authorList>
            <person name="Sheikh S."/>
            <person name="Fu C.-J."/>
            <person name="Brown M.W."/>
            <person name="Baldauf S.L."/>
        </authorList>
    </citation>
    <scope>NUCLEOTIDE SEQUENCE [LARGE SCALE GENOMIC DNA]</scope>
    <source>
        <strain evidence="7 8">ATCC MYA-3509</strain>
    </source>
</reference>